<evidence type="ECO:0000313" key="3">
    <source>
        <dbReference type="Proteomes" id="UP000036403"/>
    </source>
</evidence>
<evidence type="ECO:0000256" key="1">
    <source>
        <dbReference type="SAM" id="Coils"/>
    </source>
</evidence>
<name>A0A0J7L3B1_LASNI</name>
<feature type="coiled-coil region" evidence="1">
    <location>
        <begin position="359"/>
        <end position="386"/>
    </location>
</feature>
<keyword evidence="1" id="KW-0175">Coiled coil</keyword>
<evidence type="ECO:0000313" key="2">
    <source>
        <dbReference type="EMBL" id="KMQ97347.1"/>
    </source>
</evidence>
<dbReference type="PaxDb" id="67767-A0A0J7L3B1"/>
<organism evidence="2 3">
    <name type="scientific">Lasius niger</name>
    <name type="common">Black garden ant</name>
    <dbReference type="NCBI Taxonomy" id="67767"/>
    <lineage>
        <taxon>Eukaryota</taxon>
        <taxon>Metazoa</taxon>
        <taxon>Ecdysozoa</taxon>
        <taxon>Arthropoda</taxon>
        <taxon>Hexapoda</taxon>
        <taxon>Insecta</taxon>
        <taxon>Pterygota</taxon>
        <taxon>Neoptera</taxon>
        <taxon>Endopterygota</taxon>
        <taxon>Hymenoptera</taxon>
        <taxon>Apocrita</taxon>
        <taxon>Aculeata</taxon>
        <taxon>Formicoidea</taxon>
        <taxon>Formicidae</taxon>
        <taxon>Formicinae</taxon>
        <taxon>Lasius</taxon>
        <taxon>Lasius</taxon>
    </lineage>
</organism>
<accession>A0A0J7L3B1</accession>
<gene>
    <name evidence="2" type="ORF">RF55_2320</name>
</gene>
<sequence>MLPKGNRHMAALASGAVYPSHDGLVALSGNSVPAIITHPLYAPENWQQLRPDTVLPEVHAAYVEAANAQADTIYEQAAADVAITVALALYERNVTNSVSEMQDDIAKDQMKLAEAMQDHAEKFYPDEAQLVDDAFGLAKQSPKYGLYRQWQQLTATSVENARQEWIDRLGRWCMSPTNCENARFQREGELNEADTISFAARQAEGRADAQNDMRYEIQYKVLGMGRGELRDLVTAQKVAAATASSAVNMVMLTGVSALETYGYYTAARRSPQWGHGNEVRAVMGVPYAPQTVYQNVTLPPLGAKPRVQVDIRQFSASRGSGENGYERGESIRAKAARNAASAKSAVVSAQAILTATQTIKNFQRQKDIAKRALRIAQEQQEQLEKVFWPRELQFLNEFSTPEVVEEIEVMGRRYAGRLVSHVAAKYARETEKLRCGISRYCSSALRSNLQALMLSKAAAMSSARVLGRNIAFAEWMVRNETNYSRRMQAIALGRGYMANAAALLGAASDNLSQAGQRALTGLNSALSTFGSDITEAFSAQARLDELGAMKPSSSKTMPYKPPNTAAVTWPGAGSGMRTGSASQAAMSSTQVPYLGFANALSTNLTSLSSSQFFGTSSAQNETQVNNGRMNNDDLARTGQITFQTLKGDEVVIDMDKFPLGAVARYSPGDTGPGEQRAREQALAQNDLALRNQQAIQDATQYLSALPANRMLAAKNGINEVDYYTQQADQMRQSPEYQSLAPQARALVEQGFAKTGVDTLDRLNAQGSYNEANRLSQALGIMPDTLKAAVASGDPAAIQREAQAKFGNNLVFNGDGTFSIPGVTGAAPVTDLVDVDTRQGIGGLASLIGQRNSQNASSQMLIEQQAAQAEQQKALQLAALAAQSPVQASALAGILYPSGVPAAVQQALDAARLQTAPAAAPQVTAPLALPVHQAISAALAGDQPQTAASYQSQIAQLNAKIAQLQQQLSAKGAP</sequence>
<keyword evidence="3" id="KW-1185">Reference proteome</keyword>
<reference evidence="2 3" key="1">
    <citation type="submission" date="2015-04" db="EMBL/GenBank/DDBJ databases">
        <title>Lasius niger genome sequencing.</title>
        <authorList>
            <person name="Konorov E.A."/>
            <person name="Nikitin M.A."/>
            <person name="Kirill M.V."/>
            <person name="Chang P."/>
        </authorList>
    </citation>
    <scope>NUCLEOTIDE SEQUENCE [LARGE SCALE GENOMIC DNA]</scope>
    <source>
        <tissue evidence="2">Whole</tissue>
    </source>
</reference>
<dbReference type="AlphaFoldDB" id="A0A0J7L3B1"/>
<protein>
    <submittedName>
        <fullName evidence="2">Uncharacterized protein</fullName>
    </submittedName>
</protein>
<comment type="caution">
    <text evidence="2">The sequence shown here is derived from an EMBL/GenBank/DDBJ whole genome shotgun (WGS) entry which is preliminary data.</text>
</comment>
<dbReference type="EMBL" id="LBMM01000859">
    <property type="protein sequence ID" value="KMQ97347.1"/>
    <property type="molecule type" value="Genomic_DNA"/>
</dbReference>
<dbReference type="Proteomes" id="UP000036403">
    <property type="component" value="Unassembled WGS sequence"/>
</dbReference>
<proteinExistence type="predicted"/>